<dbReference type="Proteomes" id="UP000036947">
    <property type="component" value="Unassembled WGS sequence"/>
</dbReference>
<dbReference type="GO" id="GO:0004674">
    <property type="term" value="F:protein serine/threonine kinase activity"/>
    <property type="evidence" value="ECO:0007669"/>
    <property type="project" value="UniProtKB-EC"/>
</dbReference>
<dbReference type="Gene3D" id="1.10.510.10">
    <property type="entry name" value="Transferase(Phosphotransferase) domain 1"/>
    <property type="match status" value="1"/>
</dbReference>
<dbReference type="PROSITE" id="PS00109">
    <property type="entry name" value="PROTEIN_KINASE_TYR"/>
    <property type="match status" value="1"/>
</dbReference>
<keyword evidence="11" id="KW-0418">Kinase</keyword>
<dbReference type="OrthoDB" id="4062651at2759"/>
<dbReference type="InterPro" id="IPR000719">
    <property type="entry name" value="Prot_kinase_dom"/>
</dbReference>
<reference evidence="11 12" key="1">
    <citation type="journal article" date="2015" name="BMC Genomics">
        <title>The genome of the truffle-parasite Tolypocladium ophioglossoides and the evolution of antifungal peptaibiotics.</title>
        <authorList>
            <person name="Quandt C.A."/>
            <person name="Bushley K.E."/>
            <person name="Spatafora J.W."/>
        </authorList>
    </citation>
    <scope>NUCLEOTIDE SEQUENCE [LARGE SCALE GENOMIC DNA]</scope>
    <source>
        <strain evidence="11 12">CBS 100239</strain>
    </source>
</reference>
<evidence type="ECO:0000313" key="12">
    <source>
        <dbReference type="Proteomes" id="UP000036947"/>
    </source>
</evidence>
<accession>A0A0L0N8L0</accession>
<comment type="catalytic activity">
    <reaction evidence="8">
        <text>L-threonyl-[protein] + ATP = O-phospho-L-threonyl-[protein] + ADP + H(+)</text>
        <dbReference type="Rhea" id="RHEA:46608"/>
        <dbReference type="Rhea" id="RHEA-COMP:11060"/>
        <dbReference type="Rhea" id="RHEA-COMP:11605"/>
        <dbReference type="ChEBI" id="CHEBI:15378"/>
        <dbReference type="ChEBI" id="CHEBI:30013"/>
        <dbReference type="ChEBI" id="CHEBI:30616"/>
        <dbReference type="ChEBI" id="CHEBI:61977"/>
        <dbReference type="ChEBI" id="CHEBI:456216"/>
        <dbReference type="EC" id="2.7.11.1"/>
    </reaction>
</comment>
<evidence type="ECO:0000256" key="6">
    <source>
        <dbReference type="ARBA" id="ARBA00030980"/>
    </source>
</evidence>
<dbReference type="EC" id="2.7.11.1" evidence="3"/>
<dbReference type="EMBL" id="LFRF01000013">
    <property type="protein sequence ID" value="KND90372.1"/>
    <property type="molecule type" value="Genomic_DNA"/>
</dbReference>
<dbReference type="InterPro" id="IPR051681">
    <property type="entry name" value="Ser/Thr_Kinases-Pseudokinases"/>
</dbReference>
<dbReference type="Pfam" id="PF00069">
    <property type="entry name" value="Pkinase"/>
    <property type="match status" value="1"/>
</dbReference>
<evidence type="ECO:0000256" key="1">
    <source>
        <dbReference type="ARBA" id="ARBA00003747"/>
    </source>
</evidence>
<proteinExistence type="predicted"/>
<gene>
    <name evidence="11" type="ORF">TOPH_05014</name>
</gene>
<comment type="function">
    <text evidence="1">Component of the EKC/KEOPS complex that is required for the formation of a threonylcarbamoyl group on adenosine at position 37 (t(6)A37) in tRNAs that read codons beginning with adenine. The complex is probably involved in the transfer of the threonylcarbamoyl moiety of threonylcarbamoyl-AMP (TC-AMP) to the N6 group of A37. BUD32 has ATPase activity in the context of the EKC/KEOPS complex and likely plays a supporting role to the catalytic subunit KAE1. The EKC/KEOPS complex also promotes both telomere uncapping and telomere elongation. The complex is required for efficient recruitment of transcriptional coactivators.</text>
</comment>
<evidence type="ECO:0000256" key="4">
    <source>
        <dbReference type="ARBA" id="ARBA00013948"/>
    </source>
</evidence>
<comment type="caution">
    <text evidence="11">The sequence shown here is derived from an EMBL/GenBank/DDBJ whole genome shotgun (WGS) entry which is preliminary data.</text>
</comment>
<feature type="domain" description="Protein kinase" evidence="10">
    <location>
        <begin position="155"/>
        <end position="409"/>
    </location>
</feature>
<evidence type="ECO:0000256" key="2">
    <source>
        <dbReference type="ARBA" id="ARBA00011534"/>
    </source>
</evidence>
<keyword evidence="11" id="KW-0808">Transferase</keyword>
<evidence type="ECO:0000256" key="5">
    <source>
        <dbReference type="ARBA" id="ARBA00019973"/>
    </source>
</evidence>
<evidence type="ECO:0000256" key="7">
    <source>
        <dbReference type="ARBA" id="ARBA00033194"/>
    </source>
</evidence>
<keyword evidence="12" id="KW-1185">Reference proteome</keyword>
<evidence type="ECO:0000256" key="9">
    <source>
        <dbReference type="ARBA" id="ARBA00048679"/>
    </source>
</evidence>
<sequence>MTGGRVASIDKINILNVFLQTLLSQSDDEQPISNPLLLSQATDSMCKELVPSTKFRCKHVLDQPSYLIEWDDCKNCGEIKAGPDFLGRTTKRDPCEDCKENGTWKQDEVLLHRKAVGVESTNPPKDFRNLTSALSYNSLSFEQQASDIVRPPRSITSRTFVSLGATSWVYQVAEGIVLKYPWTGKDDLATENAIYDILESHAPCPFAMQSFLRLPNAIFLPLFSGGTFRQRLENNQLLGPRNKFIEVLRLEPLPVVERWAMELSGAVAWLESLGLVHGDLRPENLLLSADDHLMLTDFDCVEEIGTLANGNAPPWARLLPPEPGEKLTSWGVNGPQTEQFAVGSLLYCMTRGCEPYQREELERDLDVVKLLMHMKFPELGEGSLDGIIDRCWNGRYASLQLLAAETEGLAGAMELPRATVLESSYIAEQRRRCQRLVDEGLLGSSVI</sequence>
<dbReference type="GO" id="GO:0005524">
    <property type="term" value="F:ATP binding"/>
    <property type="evidence" value="ECO:0007669"/>
    <property type="project" value="InterPro"/>
</dbReference>
<organism evidence="11 12">
    <name type="scientific">Tolypocladium ophioglossoides (strain CBS 100239)</name>
    <name type="common">Snaketongue truffleclub</name>
    <name type="synonym">Elaphocordyceps ophioglossoides</name>
    <dbReference type="NCBI Taxonomy" id="1163406"/>
    <lineage>
        <taxon>Eukaryota</taxon>
        <taxon>Fungi</taxon>
        <taxon>Dikarya</taxon>
        <taxon>Ascomycota</taxon>
        <taxon>Pezizomycotina</taxon>
        <taxon>Sordariomycetes</taxon>
        <taxon>Hypocreomycetidae</taxon>
        <taxon>Hypocreales</taxon>
        <taxon>Ophiocordycipitaceae</taxon>
        <taxon>Tolypocladium</taxon>
    </lineage>
</organism>
<name>A0A0L0N8L0_TOLOC</name>
<dbReference type="SUPFAM" id="SSF56112">
    <property type="entry name" value="Protein kinase-like (PK-like)"/>
    <property type="match status" value="1"/>
</dbReference>
<comment type="subunit">
    <text evidence="2">Component of the EKC/KEOPS complex composed of at least BUD32, CGI121, GON7, KAE1 and PCC1; the whole complex dimerizes.</text>
</comment>
<evidence type="ECO:0000313" key="11">
    <source>
        <dbReference type="EMBL" id="KND90372.1"/>
    </source>
</evidence>
<dbReference type="InterPro" id="IPR011009">
    <property type="entry name" value="Kinase-like_dom_sf"/>
</dbReference>
<dbReference type="AlphaFoldDB" id="A0A0L0N8L0"/>
<dbReference type="SMART" id="SM00220">
    <property type="entry name" value="S_TKc"/>
    <property type="match status" value="1"/>
</dbReference>
<evidence type="ECO:0000256" key="3">
    <source>
        <dbReference type="ARBA" id="ARBA00012513"/>
    </source>
</evidence>
<dbReference type="InterPro" id="IPR008266">
    <property type="entry name" value="Tyr_kinase_AS"/>
</dbReference>
<protein>
    <recommendedName>
        <fullName evidence="5">EKC/KEOPS complex subunit BUD32</fullName>
        <ecNumber evidence="3">2.7.11.1</ecNumber>
    </recommendedName>
    <alternativeName>
        <fullName evidence="6 7">Atypical Serine/threonine protein kinase BUD32</fullName>
    </alternativeName>
    <alternativeName>
        <fullName evidence="4">EKC/KEOPS complex subunit bud32</fullName>
    </alternativeName>
</protein>
<dbReference type="PROSITE" id="PS50011">
    <property type="entry name" value="PROTEIN_KINASE_DOM"/>
    <property type="match status" value="1"/>
</dbReference>
<comment type="catalytic activity">
    <reaction evidence="9">
        <text>L-seryl-[protein] + ATP = O-phospho-L-seryl-[protein] + ADP + H(+)</text>
        <dbReference type="Rhea" id="RHEA:17989"/>
        <dbReference type="Rhea" id="RHEA-COMP:9863"/>
        <dbReference type="Rhea" id="RHEA-COMP:11604"/>
        <dbReference type="ChEBI" id="CHEBI:15378"/>
        <dbReference type="ChEBI" id="CHEBI:29999"/>
        <dbReference type="ChEBI" id="CHEBI:30616"/>
        <dbReference type="ChEBI" id="CHEBI:83421"/>
        <dbReference type="ChEBI" id="CHEBI:456216"/>
        <dbReference type="EC" id="2.7.11.1"/>
    </reaction>
</comment>
<dbReference type="PANTHER" id="PTHR44329">
    <property type="entry name" value="SERINE/THREONINE-PROTEIN KINASE TNNI3K-RELATED"/>
    <property type="match status" value="1"/>
</dbReference>
<dbReference type="STRING" id="1163406.A0A0L0N8L0"/>
<evidence type="ECO:0000259" key="10">
    <source>
        <dbReference type="PROSITE" id="PS50011"/>
    </source>
</evidence>
<evidence type="ECO:0000256" key="8">
    <source>
        <dbReference type="ARBA" id="ARBA00047899"/>
    </source>
</evidence>